<reference evidence="1" key="1">
    <citation type="journal article" date="2014" name="Front. Microbiol.">
        <title>High frequency of phylogenetically diverse reductive dehalogenase-homologous genes in deep subseafloor sedimentary metagenomes.</title>
        <authorList>
            <person name="Kawai M."/>
            <person name="Futagami T."/>
            <person name="Toyoda A."/>
            <person name="Takaki Y."/>
            <person name="Nishi S."/>
            <person name="Hori S."/>
            <person name="Arai W."/>
            <person name="Tsubouchi T."/>
            <person name="Morono Y."/>
            <person name="Uchiyama I."/>
            <person name="Ito T."/>
            <person name="Fujiyama A."/>
            <person name="Inagaki F."/>
            <person name="Takami H."/>
        </authorList>
    </citation>
    <scope>NUCLEOTIDE SEQUENCE</scope>
    <source>
        <strain evidence="1">Expedition CK06-06</strain>
    </source>
</reference>
<evidence type="ECO:0008006" key="2">
    <source>
        <dbReference type="Google" id="ProtNLM"/>
    </source>
</evidence>
<sequence>CEWSGCPATDIHHINGRGKGKDVIENLMALSRDIHVMFHDHATITKEQLQKQHDLILKHYEKT</sequence>
<proteinExistence type="predicted"/>
<organism evidence="1">
    <name type="scientific">marine sediment metagenome</name>
    <dbReference type="NCBI Taxonomy" id="412755"/>
    <lineage>
        <taxon>unclassified sequences</taxon>
        <taxon>metagenomes</taxon>
        <taxon>ecological metagenomes</taxon>
    </lineage>
</organism>
<accession>X0TSC0</accession>
<evidence type="ECO:0000313" key="1">
    <source>
        <dbReference type="EMBL" id="GAF91072.1"/>
    </source>
</evidence>
<dbReference type="AlphaFoldDB" id="X0TSC0"/>
<comment type="caution">
    <text evidence="1">The sequence shown here is derived from an EMBL/GenBank/DDBJ whole genome shotgun (WGS) entry which is preliminary data.</text>
</comment>
<feature type="non-terminal residue" evidence="1">
    <location>
        <position position="1"/>
    </location>
</feature>
<gene>
    <name evidence="1" type="ORF">S01H1_29552</name>
</gene>
<name>X0TSC0_9ZZZZ</name>
<dbReference type="EMBL" id="BARS01018132">
    <property type="protein sequence ID" value="GAF91072.1"/>
    <property type="molecule type" value="Genomic_DNA"/>
</dbReference>
<protein>
    <recommendedName>
        <fullName evidence="2">HNH nuclease domain-containing protein</fullName>
    </recommendedName>
</protein>